<keyword evidence="2" id="KW-0813">Transport</keyword>
<feature type="compositionally biased region" description="Basic residues" evidence="23">
    <location>
        <begin position="1573"/>
        <end position="1582"/>
    </location>
</feature>
<dbReference type="InterPro" id="IPR005821">
    <property type="entry name" value="Ion_trans_dom"/>
</dbReference>
<keyword evidence="5" id="KW-0107">Calcium channel</keyword>
<dbReference type="GO" id="GO:0032342">
    <property type="term" value="P:aldosterone biosynthetic process"/>
    <property type="evidence" value="ECO:0007669"/>
    <property type="project" value="Ensembl"/>
</dbReference>
<evidence type="ECO:0000256" key="22">
    <source>
        <dbReference type="ARBA" id="ARBA00078682"/>
    </source>
</evidence>
<feature type="transmembrane region" description="Helical" evidence="24">
    <location>
        <begin position="379"/>
        <end position="404"/>
    </location>
</feature>
<dbReference type="PANTHER" id="PTHR45628:SF37">
    <property type="entry name" value="VOLTAGE-DEPENDENT T-TYPE CALCIUM CHANNEL SUBUNIT ALPHA-1H"/>
    <property type="match status" value="1"/>
</dbReference>
<dbReference type="GO" id="GO:2000344">
    <property type="term" value="P:positive regulation of acrosome reaction"/>
    <property type="evidence" value="ECO:0007669"/>
    <property type="project" value="Ensembl"/>
</dbReference>
<evidence type="ECO:0000256" key="17">
    <source>
        <dbReference type="ARBA" id="ARBA00036634"/>
    </source>
</evidence>
<evidence type="ECO:0000256" key="6">
    <source>
        <dbReference type="ARBA" id="ARBA00022692"/>
    </source>
</evidence>
<feature type="region of interest" description="Disordered" evidence="23">
    <location>
        <begin position="476"/>
        <end position="497"/>
    </location>
</feature>
<keyword evidence="13" id="KW-0406">Ion transport</keyword>
<evidence type="ECO:0000256" key="15">
    <source>
        <dbReference type="ARBA" id="ARBA00023180"/>
    </source>
</evidence>
<dbReference type="GO" id="GO:0008331">
    <property type="term" value="F:high voltage-gated calcium channel activity"/>
    <property type="evidence" value="ECO:0007669"/>
    <property type="project" value="TreeGrafter"/>
</dbReference>
<feature type="compositionally biased region" description="Basic residues" evidence="23">
    <location>
        <begin position="509"/>
        <end position="518"/>
    </location>
</feature>
<feature type="region of interest" description="Disordered" evidence="23">
    <location>
        <begin position="1"/>
        <end position="64"/>
    </location>
</feature>
<feature type="domain" description="Ion transport" evidence="25">
    <location>
        <begin position="106"/>
        <end position="415"/>
    </location>
</feature>
<evidence type="ECO:0000256" key="13">
    <source>
        <dbReference type="ARBA" id="ARBA00023065"/>
    </source>
</evidence>
<dbReference type="PRINTS" id="PR01629">
    <property type="entry name" value="TVDCCALPHA1"/>
</dbReference>
<evidence type="ECO:0000256" key="3">
    <source>
        <dbReference type="ARBA" id="ARBA00022475"/>
    </source>
</evidence>
<dbReference type="InterPro" id="IPR027359">
    <property type="entry name" value="Volt_channel_dom_sf"/>
</dbReference>
<feature type="region of interest" description="Disordered" evidence="23">
    <location>
        <begin position="1043"/>
        <end position="1197"/>
    </location>
</feature>
<feature type="region of interest" description="Disordered" evidence="23">
    <location>
        <begin position="611"/>
        <end position="641"/>
    </location>
</feature>
<evidence type="ECO:0000256" key="23">
    <source>
        <dbReference type="SAM" id="MobiDB-lite"/>
    </source>
</evidence>
<accession>A0A8D2DTN4</accession>
<feature type="region of interest" description="Disordered" evidence="23">
    <location>
        <begin position="2144"/>
        <end position="2217"/>
    </location>
</feature>
<feature type="compositionally biased region" description="Polar residues" evidence="23">
    <location>
        <begin position="1097"/>
        <end position="1110"/>
    </location>
</feature>
<keyword evidence="7" id="KW-0479">Metal-binding</keyword>
<reference evidence="26" key="1">
    <citation type="submission" date="2025-08" db="UniProtKB">
        <authorList>
            <consortium name="Ensembl"/>
        </authorList>
    </citation>
    <scope>IDENTIFICATION</scope>
</reference>
<keyword evidence="14 24" id="KW-0472">Membrane</keyword>
<dbReference type="FunFam" id="1.20.120.350:FF:000009">
    <property type="entry name" value="Voltage-dependent T-type calcium channel subunit alpha"/>
    <property type="match status" value="1"/>
</dbReference>
<keyword evidence="16" id="KW-0407">Ion channel</keyword>
<dbReference type="GO" id="GO:0097110">
    <property type="term" value="F:scaffold protein binding"/>
    <property type="evidence" value="ECO:0007669"/>
    <property type="project" value="Ensembl"/>
</dbReference>
<organism evidence="26 27">
    <name type="scientific">Sciurus vulgaris</name>
    <name type="common">Eurasian red squirrel</name>
    <dbReference type="NCBI Taxonomy" id="55149"/>
    <lineage>
        <taxon>Eukaryota</taxon>
        <taxon>Metazoa</taxon>
        <taxon>Chordata</taxon>
        <taxon>Craniata</taxon>
        <taxon>Vertebrata</taxon>
        <taxon>Euteleostomi</taxon>
        <taxon>Mammalia</taxon>
        <taxon>Eutheria</taxon>
        <taxon>Euarchontoglires</taxon>
        <taxon>Glires</taxon>
        <taxon>Rodentia</taxon>
        <taxon>Sciuromorpha</taxon>
        <taxon>Sciuridae</taxon>
        <taxon>Sciurinae</taxon>
        <taxon>Sciurini</taxon>
        <taxon>Sciurus</taxon>
    </lineage>
</organism>
<dbReference type="Pfam" id="PF00520">
    <property type="entry name" value="Ion_trans"/>
    <property type="match status" value="5"/>
</dbReference>
<evidence type="ECO:0000256" key="1">
    <source>
        <dbReference type="ARBA" id="ARBA00004651"/>
    </source>
</evidence>
<dbReference type="FunFam" id="1.20.120.350:FF:000007">
    <property type="entry name" value="Voltage-dependent T-type calcium channel subunit alpha"/>
    <property type="match status" value="1"/>
</dbReference>
<feature type="transmembrane region" description="Helical" evidence="24">
    <location>
        <begin position="221"/>
        <end position="244"/>
    </location>
</feature>
<evidence type="ECO:0000256" key="19">
    <source>
        <dbReference type="ARBA" id="ARBA00060984"/>
    </source>
</evidence>
<feature type="compositionally biased region" description="Pro residues" evidence="23">
    <location>
        <begin position="1850"/>
        <end position="1861"/>
    </location>
</feature>
<dbReference type="GO" id="GO:0032870">
    <property type="term" value="P:cellular response to hormone stimulus"/>
    <property type="evidence" value="ECO:0007669"/>
    <property type="project" value="Ensembl"/>
</dbReference>
<feature type="region of interest" description="Disordered" evidence="23">
    <location>
        <begin position="718"/>
        <end position="754"/>
    </location>
</feature>
<evidence type="ECO:0000256" key="4">
    <source>
        <dbReference type="ARBA" id="ARBA00022568"/>
    </source>
</evidence>
<dbReference type="Proteomes" id="UP000694564">
    <property type="component" value="Chromosome 18"/>
</dbReference>
<feature type="region of interest" description="Disordered" evidence="23">
    <location>
        <begin position="2230"/>
        <end position="2315"/>
    </location>
</feature>
<feature type="compositionally biased region" description="Low complexity" evidence="23">
    <location>
        <begin position="631"/>
        <end position="641"/>
    </location>
</feature>
<evidence type="ECO:0000256" key="7">
    <source>
        <dbReference type="ARBA" id="ARBA00022723"/>
    </source>
</evidence>
<keyword evidence="8" id="KW-0677">Repeat</keyword>
<evidence type="ECO:0000313" key="27">
    <source>
        <dbReference type="Proteomes" id="UP000694564"/>
    </source>
</evidence>
<comment type="subunit">
    <text evidence="20">Interacts (via N-terminal cytoplasmic domain) with STAC.</text>
</comment>
<feature type="transmembrane region" description="Helical" evidence="24">
    <location>
        <begin position="899"/>
        <end position="921"/>
    </location>
</feature>
<feature type="domain" description="Ion transport" evidence="25">
    <location>
        <begin position="1612"/>
        <end position="1719"/>
    </location>
</feature>
<keyword evidence="27" id="KW-1185">Reference proteome</keyword>
<evidence type="ECO:0000256" key="2">
    <source>
        <dbReference type="ARBA" id="ARBA00022448"/>
    </source>
</evidence>
<dbReference type="FunFam" id="1.10.287.70:FF:000018">
    <property type="entry name" value="Voltage-dependent T-type calcium channel subunit alpha"/>
    <property type="match status" value="1"/>
</dbReference>
<feature type="compositionally biased region" description="Acidic residues" evidence="23">
    <location>
        <begin position="2041"/>
        <end position="2051"/>
    </location>
</feature>
<feature type="transmembrane region" description="Helical" evidence="24">
    <location>
        <begin position="1802"/>
        <end position="1823"/>
    </location>
</feature>
<feature type="region of interest" description="Disordered" evidence="23">
    <location>
        <begin position="1560"/>
        <end position="1589"/>
    </location>
</feature>
<feature type="domain" description="Ion transport" evidence="25">
    <location>
        <begin position="1288"/>
        <end position="1560"/>
    </location>
</feature>
<keyword evidence="6 24" id="KW-0812">Transmembrane</keyword>
<dbReference type="FunFam" id="1.10.287.70:FF:000053">
    <property type="entry name" value="Voltage-dependent T-type calcium channel subunit alpha"/>
    <property type="match status" value="1"/>
</dbReference>
<feature type="transmembrane region" description="Helical" evidence="24">
    <location>
        <begin position="1290"/>
        <end position="1308"/>
    </location>
</feature>
<dbReference type="FunFam" id="1.10.287.70:FF:000557">
    <property type="entry name" value="Voltage-dependent calcium channel type A subunit alpha-1-like Protein"/>
    <property type="match status" value="1"/>
</dbReference>
<keyword evidence="15" id="KW-0325">Glycoprotein</keyword>
<evidence type="ECO:0000313" key="26">
    <source>
        <dbReference type="Ensembl" id="ENSSVLP00005030201.1"/>
    </source>
</evidence>
<dbReference type="GO" id="GO:0008332">
    <property type="term" value="F:low voltage-gated calcium channel activity"/>
    <property type="evidence" value="ECO:0007669"/>
    <property type="project" value="Ensembl"/>
</dbReference>
<comment type="similarity">
    <text evidence="19">Belongs to the calcium channel alpha-1 subunit (TC 1.A.1.11) family. CACNA1H subfamily.</text>
</comment>
<evidence type="ECO:0000256" key="21">
    <source>
        <dbReference type="ARBA" id="ARBA00069349"/>
    </source>
</evidence>
<dbReference type="GeneTree" id="ENSGT00940000156666"/>
<sequence length="2315" mass="254485">MTEGSLAANEVRVPLGASPPSPAAAVGASPESSGAPGREAERGSRPSASPPESPAAERGAELGAEEEQPVPYPALAATVFFCLGQTTRPRSWCLRLVCNPYPSRHVSMLVIMLNCVTLGMFRPCEDLECRSERCSILEMVIKMVALGLFGQKCYLGDTWNRLDFFIVMAGMMEYSLDGHNVSLSAIRTVRVLRPLRAINRVPSMRILVTLLLDTLPMLGNVLLLCFFVFFIFGIVGVQLWAGLLRNRCFLDSAFVRNNNLTFLRPYYQTEEGEENPFICSSRRDNGMQKCSHIPSRRELRVQCTLGWEAYTQPQATGAGHNACINWNQYYNVCRSGDLNPHNGAINFDNIGYAWIAIFQVITLEGWVDIMYYVMDAHSFYNFIYFILLIIVGSFFMINLCLVVIATQFSETKQRENQLMREQRARYLSNDSTLASFSEPGSCYEELLKYVGHVFRKVKRRGLRLYARWQSRWRKKVDPSGSLQGAGPGCRQRRAGRGVASVHHLVYHHHHHHHHHYHFSHGSPRRPGAEPGARNNRLVPTGVPPSPPSPGHGPPDAESVHSIYHAGCHVEGPQERARVAHAAATAAASLKLASGLGTMNYPTILPSGLVGSKGSISPGPKGKRAGHPRATGHSPPSLGGPSPYEKIQHVVGEHGLGRASSRLSGLSVPCPLPSPQAGTLTCELKNCPYCAGTLEDPELELSGSESGDSDTHGVYEFTQDVQRSDRRDPMRPSPATDTPGQGGMECRPQRRAAPGGPSCLGRLWASFSGKLRRIVESKYFNRGIMVAILVNTLSMGVEYHEQPEELTNALEISNIVFTSMFALEMLLKLLACGPLGYIRNPYNIFDGIIVVISVWEIVGQADGGLSVLRTFRLLRVLKLVRFLPALRRQLVVLVKTMDNVATFCMLLMLFIFIFSILGMHLFGCKFSLKTDTGDTVPDRKNFDSLLWAIVTVFQILTQEDWNVVLYNGMASTSSWAALYFVALMTFGNYVLFNLLVAILVEGFQAEGDANRSDSDEDKTSAHFEEDLDKFRVLRATEMKMSSLAVTPNGHLEGRGSLPPPLIMHTAATPMPTPKSSPHLDVAHGLLDSRRGSSSSVDPQQGDQKSLASLRSSPCAHWGPGSAWSSRRSSWSSLGRAPSLKHRGQRGERESLLSGDGKGSTDDEAEDGRPGAGSRPRASPGPRASPLRRAESLDHHSTLDPRPAALLPAKFHDCNGQTVALPSEFFLRIDSHKEDMAELDDDMEDSCCFRLHKVLEPYTPGWCRRRGSWALYLFSPQNRLRAYCQKVIAHRMFDHVVLVFIFLNCITIALERPDIDPGSTERAFLSVSNYIFTAIFVAEMMVKVVALGLLWGERAYLQSSWNVLDGLLVLVSLVDIVVAMASAGGAKILGILRVLRLLRTLRPLRVISRAPGLKLVVETLISSLRPIGNIVLICCAFFIVFGILGVQLFKGKFYYCEGADTRNISTKAECRAAHYRWVRRKYNFDNLGQALMSLFVLSSKDGWVNIMYDGLDAVGIDQQPVQNHNPWMLLYFISFLLIVSFFVLNMFVGVVVENFHKCRQHQEAEEARRREEKRQRRLERRRRSTFPSPEAQRRPYYADYSQARRSVHSLCTSHYLDLFITFVIGLNVITMSMEHYDQPKSLDEALKYCNYVFTIVFVIEAVLKLVAFGLRRFFKDRWNQLDLAIVLLSIMGIALEEIEMNAALPINPTIIRIMRVLRIARGRWPPPVHLGSPRLSVGPSECTEDNPCEGLSRHATFANFGMAFLTLFRVSTGDNWNGIMKDTLRECAREDKHCLGYLPALSPLYFVTFVLVAQFVLVNVVVAVLMKHLEESNKEAREDAEMDAELELEMAPAPPTRPSPPDGPGLRAARKVSVSRALSLPNDSCMFRPVAPAVAPHPHPLQEAGMEPCVGSTPSGLAASAHSPPLEPRASPQVLPAVSPPARGSDPRRALSPRGAPRSPSLSRLLCRQEAMHRESLEEQADGPGDSAPGSTESVEKAPARRASLGGSPRSPPCSPQPASIRTRKHTFGQRCISSRPPAPGGDEAEASDLADEEVSHITSSAQPWPLASTHSLAASPVTSPVARGAAGSRQDLRRFCSVDAQGFLDKPGRVDVQRWPSMELGSGDSHLESGEAKVWVPELEPALGARRKKKMSPPCISVDPPVEDESSARPAAAEGGSSTLRRRTPSCEATLHRDCLESAEGPTAGGDAASKAERRGQACRAEHLTVPNFAFEPLDVGGLGGDPVLDSGHSGTPEPRASSSGATATLDPHETEASLPPGDTPEKDRGLFLTVPQTPLKKLGSLPATPAPGDSADRPV</sequence>
<feature type="transmembrane region" description="Helical" evidence="24">
    <location>
        <begin position="352"/>
        <end position="373"/>
    </location>
</feature>
<evidence type="ECO:0000256" key="24">
    <source>
        <dbReference type="SAM" id="Phobius"/>
    </source>
</evidence>
<evidence type="ECO:0000256" key="16">
    <source>
        <dbReference type="ARBA" id="ARBA00023303"/>
    </source>
</evidence>
<dbReference type="GO" id="GO:0035865">
    <property type="term" value="P:cellular response to potassium ion"/>
    <property type="evidence" value="ECO:0007669"/>
    <property type="project" value="Ensembl"/>
</dbReference>
<evidence type="ECO:0000256" key="14">
    <source>
        <dbReference type="ARBA" id="ARBA00023136"/>
    </source>
</evidence>
<dbReference type="InterPro" id="IPR050599">
    <property type="entry name" value="VDCC_alpha-1_subunit"/>
</dbReference>
<dbReference type="GO" id="GO:0005891">
    <property type="term" value="C:voltage-gated calcium channel complex"/>
    <property type="evidence" value="ECO:0007669"/>
    <property type="project" value="InterPro"/>
</dbReference>
<dbReference type="Gene3D" id="1.20.120.350">
    <property type="entry name" value="Voltage-gated potassium channels. Chain C"/>
    <property type="match status" value="4"/>
</dbReference>
<dbReference type="FunFam" id="1.20.120.350:FF:000008">
    <property type="entry name" value="Voltage-dependent T-type calcium channel subunit alpha"/>
    <property type="match status" value="1"/>
</dbReference>
<reference evidence="26" key="2">
    <citation type="submission" date="2025-09" db="UniProtKB">
        <authorList>
            <consortium name="Ensembl"/>
        </authorList>
    </citation>
    <scope>IDENTIFICATION</scope>
</reference>
<feature type="compositionally biased region" description="Basic and acidic residues" evidence="23">
    <location>
        <begin position="1186"/>
        <end position="1197"/>
    </location>
</feature>
<protein>
    <recommendedName>
        <fullName evidence="21">Voltage-dependent T-type calcium channel subunit alpha-1H</fullName>
    </recommendedName>
    <alternativeName>
        <fullName evidence="22">Voltage-gated calcium channel subunit alpha Cav3.2</fullName>
    </alternativeName>
</protein>
<feature type="region of interest" description="Disordered" evidence="23">
    <location>
        <begin position="1973"/>
        <end position="2062"/>
    </location>
</feature>
<dbReference type="Ensembl" id="ENSSVLT00005033540.1">
    <property type="protein sequence ID" value="ENSSVLP00005030201.1"/>
    <property type="gene ID" value="ENSSVLG00005023660.1"/>
</dbReference>
<evidence type="ECO:0000256" key="18">
    <source>
        <dbReference type="ARBA" id="ARBA00055553"/>
    </source>
</evidence>
<keyword evidence="10" id="KW-0106">Calcium</keyword>
<keyword evidence="3" id="KW-1003">Cell membrane</keyword>
<dbReference type="GO" id="GO:0046872">
    <property type="term" value="F:metal ion binding"/>
    <property type="evidence" value="ECO:0007669"/>
    <property type="project" value="UniProtKB-KW"/>
</dbReference>
<dbReference type="GO" id="GO:0034651">
    <property type="term" value="P:cortisol biosynthetic process"/>
    <property type="evidence" value="ECO:0007669"/>
    <property type="project" value="Ensembl"/>
</dbReference>
<feature type="transmembrane region" description="Helical" evidence="24">
    <location>
        <begin position="1612"/>
        <end position="1631"/>
    </location>
</feature>
<dbReference type="OrthoDB" id="416585at2759"/>
<feature type="compositionally biased region" description="Low complexity" evidence="23">
    <location>
        <begin position="1170"/>
        <end position="1185"/>
    </location>
</feature>
<feature type="transmembrane region" description="Helical" evidence="24">
    <location>
        <begin position="1526"/>
        <end position="1550"/>
    </location>
</feature>
<feature type="domain" description="Ion transport" evidence="25">
    <location>
        <begin position="777"/>
        <end position="1005"/>
    </location>
</feature>
<feature type="region of interest" description="Disordered" evidence="23">
    <location>
        <begin position="1896"/>
        <end position="1961"/>
    </location>
</feature>
<evidence type="ECO:0000256" key="11">
    <source>
        <dbReference type="ARBA" id="ARBA00022882"/>
    </source>
</evidence>
<evidence type="ECO:0000256" key="10">
    <source>
        <dbReference type="ARBA" id="ARBA00022837"/>
    </source>
</evidence>
<proteinExistence type="inferred from homology"/>
<feature type="domain" description="Ion transport" evidence="25">
    <location>
        <begin position="1748"/>
        <end position="1834"/>
    </location>
</feature>
<evidence type="ECO:0000256" key="12">
    <source>
        <dbReference type="ARBA" id="ARBA00022989"/>
    </source>
</evidence>
<feature type="compositionally biased region" description="Basic and acidic residues" evidence="23">
    <location>
        <begin position="1560"/>
        <end position="1572"/>
    </location>
</feature>
<feature type="compositionally biased region" description="Pro residues" evidence="23">
    <location>
        <begin position="541"/>
        <end position="552"/>
    </location>
</feature>
<dbReference type="InterPro" id="IPR005445">
    <property type="entry name" value="VDCC_T_a1"/>
</dbReference>
<comment type="subcellular location">
    <subcellularLocation>
        <location evidence="1">Cell membrane</location>
        <topology evidence="1">Multi-pass membrane protein</topology>
    </subcellularLocation>
</comment>
<feature type="transmembrane region" description="Helical" evidence="24">
    <location>
        <begin position="1425"/>
        <end position="1447"/>
    </location>
</feature>
<feature type="transmembrane region" description="Helical" evidence="24">
    <location>
        <begin position="1643"/>
        <end position="1664"/>
    </location>
</feature>
<feature type="transmembrane region" description="Helical" evidence="24">
    <location>
        <begin position="1328"/>
        <end position="1349"/>
    </location>
</feature>
<feature type="region of interest" description="Disordered" evidence="23">
    <location>
        <begin position="509"/>
        <end position="559"/>
    </location>
</feature>
<gene>
    <name evidence="26" type="primary">CACNA1H</name>
</gene>
<keyword evidence="4" id="KW-0109">Calcium transport</keyword>
<feature type="region of interest" description="Disordered" evidence="23">
    <location>
        <begin position="1849"/>
        <end position="1869"/>
    </location>
</feature>
<dbReference type="GO" id="GO:0098703">
    <property type="term" value="P:calcium ion import across plasma membrane"/>
    <property type="evidence" value="ECO:0007669"/>
    <property type="project" value="TreeGrafter"/>
</dbReference>
<dbReference type="SUPFAM" id="SSF81324">
    <property type="entry name" value="Voltage-gated potassium channels"/>
    <property type="match status" value="4"/>
</dbReference>
<dbReference type="Gene3D" id="1.10.287.70">
    <property type="match status" value="3"/>
</dbReference>
<feature type="compositionally biased region" description="Low complexity" evidence="23">
    <location>
        <begin position="1116"/>
        <end position="1134"/>
    </location>
</feature>
<evidence type="ECO:0000256" key="8">
    <source>
        <dbReference type="ARBA" id="ARBA00022737"/>
    </source>
</evidence>
<comment type="catalytic activity">
    <reaction evidence="17">
        <text>Ca(2+)(in) = Ca(2+)(out)</text>
        <dbReference type="Rhea" id="RHEA:29671"/>
        <dbReference type="ChEBI" id="CHEBI:29108"/>
    </reaction>
</comment>
<name>A0A8D2DTN4_SCIVU</name>
<comment type="function">
    <text evidence="18">Voltage-sensitive calcium channel that gives rise to T-type calcium currents. T-type calcium channels belong to the 'low-voltage activated (LVA)' group. A particularity of this type of channel is an opening at quite negative potentials, and a voltage-dependent inactivation. T-type channels serve pacemaking functions in both central neurons and cardiac nodal cells and support calcium signaling in secretory cells and vascular smooth muscle. They may also be involved in the modulation of firing patterns of neurons. In the adrenal zona glomerulosa, participates in the signaling pathway leading to aldosterone production in response to either AGT/angiotensin II, or hyperkalemia.</text>
</comment>
<keyword evidence="12 24" id="KW-1133">Transmembrane helix</keyword>
<evidence type="ECO:0000256" key="5">
    <source>
        <dbReference type="ARBA" id="ARBA00022673"/>
    </source>
</evidence>
<evidence type="ECO:0000256" key="9">
    <source>
        <dbReference type="ARBA" id="ARBA00022833"/>
    </source>
</evidence>
<dbReference type="PANTHER" id="PTHR45628">
    <property type="entry name" value="VOLTAGE-DEPENDENT CALCIUM CHANNEL TYPE A SUBUNIT ALPHA-1"/>
    <property type="match status" value="1"/>
</dbReference>
<evidence type="ECO:0000256" key="20">
    <source>
        <dbReference type="ARBA" id="ARBA00063857"/>
    </source>
</evidence>
<feature type="compositionally biased region" description="Low complexity" evidence="23">
    <location>
        <begin position="23"/>
        <end position="37"/>
    </location>
</feature>
<keyword evidence="9" id="KW-0862">Zinc</keyword>
<evidence type="ECO:0000259" key="25">
    <source>
        <dbReference type="Pfam" id="PF00520"/>
    </source>
</evidence>
<feature type="transmembrane region" description="Helical" evidence="24">
    <location>
        <begin position="976"/>
        <end position="999"/>
    </location>
</feature>
<dbReference type="FunFam" id="1.10.287.70:FF:000014">
    <property type="entry name" value="Voltage-dependent T-type calcium channel subunit alpha"/>
    <property type="match status" value="1"/>
</dbReference>
<keyword evidence="11" id="KW-0851">Voltage-gated channel</keyword>
<dbReference type="GO" id="GO:0042391">
    <property type="term" value="P:regulation of membrane potential"/>
    <property type="evidence" value="ECO:0007669"/>
    <property type="project" value="Ensembl"/>
</dbReference>